<sequence length="226" mass="26756">MKPHLFLFALVIASSCTRVYFEQPQPKGGKALTSFPEHLRGAYIADEDTFHIKANEFTYTEFFDRSITLAEINSSPFITIQDSLIFDKSSLDKNGWRFRNSDDTLHYRVKLRVRHILSDTLVLKTYDHFLVLNEREDKKDFWNTYLIEKFKNGDISIWSVGNFKTETNHDKKIKYEAELKDFYRVTEFKKIGDDEYLINPSLKEFKKLMKNGFFTKADTFRLISNR</sequence>
<dbReference type="PROSITE" id="PS51257">
    <property type="entry name" value="PROKAR_LIPOPROTEIN"/>
    <property type="match status" value="1"/>
</dbReference>
<proteinExistence type="predicted"/>
<dbReference type="AlphaFoldDB" id="A0A937KBD4"/>
<comment type="caution">
    <text evidence="1">The sequence shown here is derived from an EMBL/GenBank/DDBJ whole genome shotgun (WGS) entry which is preliminary data.</text>
</comment>
<gene>
    <name evidence="1" type="ORF">JMN32_06510</name>
</gene>
<keyword evidence="2" id="KW-1185">Reference proteome</keyword>
<evidence type="ECO:0008006" key="3">
    <source>
        <dbReference type="Google" id="ProtNLM"/>
    </source>
</evidence>
<reference evidence="1" key="1">
    <citation type="submission" date="2021-01" db="EMBL/GenBank/DDBJ databases">
        <title>Fulvivirga kasyanovii gen. nov., sp nov., a novel member of the phylum Bacteroidetes isolated from seawater in a mussel farm.</title>
        <authorList>
            <person name="Zhao L.-H."/>
            <person name="Wang Z.-J."/>
        </authorList>
    </citation>
    <scope>NUCLEOTIDE SEQUENCE</scope>
    <source>
        <strain evidence="1">29W222</strain>
    </source>
</reference>
<dbReference type="RefSeq" id="WP_202855499.1">
    <property type="nucleotide sequence ID" value="NZ_JAEUGD010000020.1"/>
</dbReference>
<dbReference type="EMBL" id="JAEUGD010000020">
    <property type="protein sequence ID" value="MBL6445952.1"/>
    <property type="molecule type" value="Genomic_DNA"/>
</dbReference>
<protein>
    <recommendedName>
        <fullName evidence="3">Lipoprotein</fullName>
    </recommendedName>
</protein>
<evidence type="ECO:0000313" key="2">
    <source>
        <dbReference type="Proteomes" id="UP000614216"/>
    </source>
</evidence>
<accession>A0A937KBD4</accession>
<evidence type="ECO:0000313" key="1">
    <source>
        <dbReference type="EMBL" id="MBL6445952.1"/>
    </source>
</evidence>
<organism evidence="1 2">
    <name type="scientific">Fulvivirga marina</name>
    <dbReference type="NCBI Taxonomy" id="2494733"/>
    <lineage>
        <taxon>Bacteria</taxon>
        <taxon>Pseudomonadati</taxon>
        <taxon>Bacteroidota</taxon>
        <taxon>Cytophagia</taxon>
        <taxon>Cytophagales</taxon>
        <taxon>Fulvivirgaceae</taxon>
        <taxon>Fulvivirga</taxon>
    </lineage>
</organism>
<dbReference type="Proteomes" id="UP000614216">
    <property type="component" value="Unassembled WGS sequence"/>
</dbReference>
<name>A0A937KBD4_9BACT</name>